<dbReference type="EC" id="1.4.4.2" evidence="2"/>
<dbReference type="Pfam" id="PF02347">
    <property type="entry name" value="GDC-P"/>
    <property type="match status" value="1"/>
</dbReference>
<evidence type="ECO:0000256" key="2">
    <source>
        <dbReference type="HAMAP-Rule" id="MF_00712"/>
    </source>
</evidence>
<dbReference type="InterPro" id="IPR015421">
    <property type="entry name" value="PyrdxlP-dep_Trfase_major"/>
</dbReference>
<keyword evidence="1 2" id="KW-0560">Oxidoreductase</keyword>
<gene>
    <name evidence="2" type="primary">gcvPA</name>
    <name evidence="4" type="ORF">B7G68_01755</name>
</gene>
<evidence type="ECO:0000259" key="3">
    <source>
        <dbReference type="Pfam" id="PF02347"/>
    </source>
</evidence>
<dbReference type="PANTHER" id="PTHR42806">
    <property type="entry name" value="GLYCINE CLEAVAGE SYSTEM P-PROTEIN"/>
    <property type="match status" value="1"/>
</dbReference>
<dbReference type="PANTHER" id="PTHR42806:SF1">
    <property type="entry name" value="GLYCINE DEHYDROGENASE (DECARBOXYLATING)"/>
    <property type="match status" value="1"/>
</dbReference>
<protein>
    <recommendedName>
        <fullName evidence="2">Probable glycine dehydrogenase (decarboxylating) subunit 1</fullName>
        <ecNumber evidence="2">1.4.4.2</ecNumber>
    </recommendedName>
    <alternativeName>
        <fullName evidence="2">Glycine cleavage system P-protein subunit 1</fullName>
    </alternativeName>
    <alternativeName>
        <fullName evidence="2">Glycine decarboxylase subunit 1</fullName>
    </alternativeName>
    <alternativeName>
        <fullName evidence="2">Glycine dehydrogenase (aminomethyl-transferring) subunit 1</fullName>
    </alternativeName>
</protein>
<dbReference type="Gene3D" id="3.40.640.10">
    <property type="entry name" value="Type I PLP-dependent aspartate aminotransferase-like (Major domain)"/>
    <property type="match status" value="1"/>
</dbReference>
<comment type="catalytic activity">
    <reaction evidence="2">
        <text>N(6)-[(R)-lipoyl]-L-lysyl-[glycine-cleavage complex H protein] + glycine + H(+) = N(6)-[(R)-S(8)-aminomethyldihydrolipoyl]-L-lysyl-[glycine-cleavage complex H protein] + CO2</text>
        <dbReference type="Rhea" id="RHEA:24304"/>
        <dbReference type="Rhea" id="RHEA-COMP:10494"/>
        <dbReference type="Rhea" id="RHEA-COMP:10495"/>
        <dbReference type="ChEBI" id="CHEBI:15378"/>
        <dbReference type="ChEBI" id="CHEBI:16526"/>
        <dbReference type="ChEBI" id="CHEBI:57305"/>
        <dbReference type="ChEBI" id="CHEBI:83099"/>
        <dbReference type="ChEBI" id="CHEBI:83143"/>
        <dbReference type="EC" id="1.4.4.2"/>
    </reaction>
</comment>
<dbReference type="InterPro" id="IPR015424">
    <property type="entry name" value="PyrdxlP-dep_Trfase"/>
</dbReference>
<proteinExistence type="inferred from homology"/>
<dbReference type="Proteomes" id="UP000240527">
    <property type="component" value="Chromosome"/>
</dbReference>
<dbReference type="EMBL" id="CP027850">
    <property type="protein sequence ID" value="AVQ00696.1"/>
    <property type="molecule type" value="Genomic_DNA"/>
</dbReference>
<dbReference type="InterPro" id="IPR023010">
    <property type="entry name" value="GcvPA"/>
</dbReference>
<evidence type="ECO:0000256" key="1">
    <source>
        <dbReference type="ARBA" id="ARBA00023002"/>
    </source>
</evidence>
<dbReference type="HAMAP" id="MF_00712">
    <property type="entry name" value="GcvPA"/>
    <property type="match status" value="1"/>
</dbReference>
<dbReference type="SUPFAM" id="SSF53383">
    <property type="entry name" value="PLP-dependent transferases"/>
    <property type="match status" value="1"/>
</dbReference>
<accession>A0ABM6TC62</accession>
<dbReference type="RefSeq" id="WP_013077529.1">
    <property type="nucleotide sequence ID" value="NZ_CP027850.1"/>
</dbReference>
<comment type="subunit">
    <text evidence="2">The glycine cleavage system is composed of four proteins: P, T, L and H. In this organism, the P 'protein' is a heterodimer of two subunits.</text>
</comment>
<evidence type="ECO:0000313" key="4">
    <source>
        <dbReference type="EMBL" id="AVQ00696.1"/>
    </source>
</evidence>
<sequence>MRYLPLTPEDRVEMLGVIGVKSIDDLFVDVPASARRDKPVDLPHHVGELEVEREMAALAKRNRAAGEGPFFCGAGAYRHHVPATVDHIIQRSEFLTSYTPYQPEIAQGTLQVLFEFQTQVAALTGMEVANASLYDGSTGAAEAVMMAQRVTRRNKAVMSGGVHPHYVETIETLAHAAGVATQKMAPAIDAEDAVIAAIDADTACVVVQTPNVFGTVTDVTKIAEAAHAAGALLIVVTTEAVSYGLLKSPGEMGADIAVAEGQSIGNGLNFGGPYVGLFACKEKFVRQMPGRLCGETVDADGKRGFVLTLSTREQHIRRDKATSNICTNSGLCALAFSIHMSLLGETGLRKLAALNHQKARALRDALAAVPGFEILTPRFFNEFAVRVPGKAAELVETLASHGVLAGVPFSRLDAEAGLDDVLLVAATETTLDIDITFLTKLLTKVVGQ</sequence>
<dbReference type="PIRSF" id="PIRSF006815">
    <property type="entry name" value="GcvPA"/>
    <property type="match status" value="1"/>
</dbReference>
<evidence type="ECO:0000313" key="5">
    <source>
        <dbReference type="Proteomes" id="UP000240527"/>
    </source>
</evidence>
<reference evidence="4 5" key="1">
    <citation type="journal article" date="2015" name="Biotechnol. Bioeng.">
        <title>Genome sequence and phenotypic characterization of Caulobacter segnis.</title>
        <authorList>
            <person name="Patel S."/>
            <person name="Fletcher B."/>
            <person name="Scott D.C."/>
            <person name="Ely B."/>
        </authorList>
    </citation>
    <scope>NUCLEOTIDE SEQUENCE [LARGE SCALE GENOMIC DNA]</scope>
    <source>
        <strain evidence="4 5">TK0059</strain>
    </source>
</reference>
<dbReference type="InterPro" id="IPR049315">
    <property type="entry name" value="GDC-P_N"/>
</dbReference>
<comment type="similarity">
    <text evidence="2">Belongs to the GcvP family. N-terminal subunit subfamily.</text>
</comment>
<keyword evidence="5" id="KW-1185">Reference proteome</keyword>
<dbReference type="NCBIfam" id="NF001696">
    <property type="entry name" value="PRK00451.1"/>
    <property type="match status" value="1"/>
</dbReference>
<dbReference type="InterPro" id="IPR015422">
    <property type="entry name" value="PyrdxlP-dep_Trfase_small"/>
</dbReference>
<feature type="domain" description="Glycine cleavage system P-protein N-terminal" evidence="3">
    <location>
        <begin position="1"/>
        <end position="440"/>
    </location>
</feature>
<organism evidence="4 5">
    <name type="scientific">Caulobacter segnis</name>
    <dbReference type="NCBI Taxonomy" id="88688"/>
    <lineage>
        <taxon>Bacteria</taxon>
        <taxon>Pseudomonadati</taxon>
        <taxon>Pseudomonadota</taxon>
        <taxon>Alphaproteobacteria</taxon>
        <taxon>Caulobacterales</taxon>
        <taxon>Caulobacteraceae</taxon>
        <taxon>Caulobacter</taxon>
    </lineage>
</organism>
<dbReference type="Gene3D" id="3.90.1150.10">
    <property type="entry name" value="Aspartate Aminotransferase, domain 1"/>
    <property type="match status" value="1"/>
</dbReference>
<name>A0ABM6TC62_9CAUL</name>
<comment type="function">
    <text evidence="2">The glycine cleavage system catalyzes the degradation of glycine. The P protein binds the alpha-amino group of glycine through its pyridoxal phosphate cofactor; CO(2) is released and the remaining methylamine moiety is then transferred to the lipoamide cofactor of the H protein.</text>
</comment>